<evidence type="ECO:0000313" key="1">
    <source>
        <dbReference type="EMBL" id="ORJ64040.1"/>
    </source>
</evidence>
<reference evidence="1 2" key="1">
    <citation type="submission" date="2017-03" db="EMBL/GenBank/DDBJ databases">
        <title>Genomic insights into Mycobacterium simiae human colonization.</title>
        <authorList>
            <person name="Steffani J.L."/>
            <person name="Brunck M.E."/>
            <person name="Cruz E."/>
            <person name="Montiel R."/>
            <person name="Barona F."/>
        </authorList>
    </citation>
    <scope>NUCLEOTIDE SEQUENCE [LARGE SCALE GENOMIC DNA]</scope>
    <source>
        <strain evidence="1 2">MsiGto</strain>
    </source>
</reference>
<dbReference type="RefSeq" id="WP_084947479.1">
    <property type="nucleotide sequence ID" value="NZ_MZZM01000005.1"/>
</dbReference>
<dbReference type="Proteomes" id="UP000193040">
    <property type="component" value="Unassembled WGS sequence"/>
</dbReference>
<dbReference type="EMBL" id="MZZM01000005">
    <property type="protein sequence ID" value="ORJ64040.1"/>
    <property type="molecule type" value="Genomic_DNA"/>
</dbReference>
<dbReference type="AlphaFoldDB" id="A0A1X0YG07"/>
<proteinExistence type="predicted"/>
<name>A0A1X0YG07_MYCSI</name>
<gene>
    <name evidence="1" type="ORF">B5M45_02155</name>
</gene>
<evidence type="ECO:0000313" key="2">
    <source>
        <dbReference type="Proteomes" id="UP000193040"/>
    </source>
</evidence>
<comment type="caution">
    <text evidence="1">The sequence shown here is derived from an EMBL/GenBank/DDBJ whole genome shotgun (WGS) entry which is preliminary data.</text>
</comment>
<keyword evidence="2" id="KW-1185">Reference proteome</keyword>
<protein>
    <submittedName>
        <fullName evidence="1">Uncharacterized protein</fullName>
    </submittedName>
</protein>
<accession>A0A1X0YG07</accession>
<sequence length="70" mass="7105">MTCRSAGKVAIITGASTGVGPVEGSVFGHVDIVCNNAAAPGQDRWNLALFLASDESRTSTGQSNPVDIEG</sequence>
<organism evidence="1 2">
    <name type="scientific">Mycobacterium simiae</name>
    <name type="common">Mycobacterium habana</name>
    <dbReference type="NCBI Taxonomy" id="1784"/>
    <lineage>
        <taxon>Bacteria</taxon>
        <taxon>Bacillati</taxon>
        <taxon>Actinomycetota</taxon>
        <taxon>Actinomycetes</taxon>
        <taxon>Mycobacteriales</taxon>
        <taxon>Mycobacteriaceae</taxon>
        <taxon>Mycobacterium</taxon>
        <taxon>Mycobacterium simiae complex</taxon>
    </lineage>
</organism>